<feature type="compositionally biased region" description="Basic residues" evidence="1">
    <location>
        <begin position="49"/>
        <end position="82"/>
    </location>
</feature>
<sequence length="82" mass="9339">MFRPGFIHAAILAASCSMSATLMKAPIEQCQSPQVAPVTRQRELPANRRDRRRGKGPQAKPAKRSNRLHISRRTRRKHRRAA</sequence>
<accession>A0A2V3UNU9</accession>
<feature type="region of interest" description="Disordered" evidence="1">
    <location>
        <begin position="30"/>
        <end position="82"/>
    </location>
</feature>
<keyword evidence="2" id="KW-0732">Signal</keyword>
<protein>
    <submittedName>
        <fullName evidence="3">Uncharacterized protein</fullName>
    </submittedName>
</protein>
<dbReference type="Proteomes" id="UP000248014">
    <property type="component" value="Unassembled WGS sequence"/>
</dbReference>
<evidence type="ECO:0000313" key="3">
    <source>
        <dbReference type="EMBL" id="PXW67897.1"/>
    </source>
</evidence>
<organism evidence="3 4">
    <name type="scientific">Blastomonas natatoria</name>
    <dbReference type="NCBI Taxonomy" id="34015"/>
    <lineage>
        <taxon>Bacteria</taxon>
        <taxon>Pseudomonadati</taxon>
        <taxon>Pseudomonadota</taxon>
        <taxon>Alphaproteobacteria</taxon>
        <taxon>Sphingomonadales</taxon>
        <taxon>Sphingomonadaceae</taxon>
        <taxon>Blastomonas</taxon>
    </lineage>
</organism>
<name>A0A2V3UNU9_9SPHN</name>
<reference evidence="3 4" key="1">
    <citation type="submission" date="2018-05" db="EMBL/GenBank/DDBJ databases">
        <title>Genomic Encyclopedia of Type Strains, Phase IV (KMG-IV): sequencing the most valuable type-strain genomes for metagenomic binning, comparative biology and taxonomic classification.</title>
        <authorList>
            <person name="Goeker M."/>
        </authorList>
    </citation>
    <scope>NUCLEOTIDE SEQUENCE [LARGE SCALE GENOMIC DNA]</scope>
    <source>
        <strain evidence="3 4">DSM 3183</strain>
    </source>
</reference>
<feature type="chain" id="PRO_5016047467" evidence="2">
    <location>
        <begin position="25"/>
        <end position="82"/>
    </location>
</feature>
<gene>
    <name evidence="3" type="ORF">C7451_12333</name>
</gene>
<proteinExistence type="predicted"/>
<evidence type="ECO:0000256" key="1">
    <source>
        <dbReference type="SAM" id="MobiDB-lite"/>
    </source>
</evidence>
<comment type="caution">
    <text evidence="3">The sequence shown here is derived from an EMBL/GenBank/DDBJ whole genome shotgun (WGS) entry which is preliminary data.</text>
</comment>
<dbReference type="PROSITE" id="PS51257">
    <property type="entry name" value="PROKAR_LIPOPROTEIN"/>
    <property type="match status" value="1"/>
</dbReference>
<evidence type="ECO:0000313" key="4">
    <source>
        <dbReference type="Proteomes" id="UP000248014"/>
    </source>
</evidence>
<dbReference type="EMBL" id="QJJM01000023">
    <property type="protein sequence ID" value="PXW67897.1"/>
    <property type="molecule type" value="Genomic_DNA"/>
</dbReference>
<evidence type="ECO:0000256" key="2">
    <source>
        <dbReference type="SAM" id="SignalP"/>
    </source>
</evidence>
<dbReference type="RefSeq" id="WP_110300374.1">
    <property type="nucleotide sequence ID" value="NZ_QJJM01000023.1"/>
</dbReference>
<feature type="signal peptide" evidence="2">
    <location>
        <begin position="1"/>
        <end position="24"/>
    </location>
</feature>
<keyword evidence="4" id="KW-1185">Reference proteome</keyword>
<dbReference type="AlphaFoldDB" id="A0A2V3UNU9"/>